<proteinExistence type="inferred from homology"/>
<dbReference type="InterPro" id="IPR033905">
    <property type="entry name" value="Secretory_peroxidase"/>
</dbReference>
<dbReference type="OrthoDB" id="2113341at2759"/>
<feature type="binding site" description="axial binding residue" evidence="13">
    <location>
        <position position="188"/>
    </location>
    <ligand>
        <name>heme b</name>
        <dbReference type="ChEBI" id="CHEBI:60344"/>
    </ligand>
    <ligandPart>
        <name>Fe</name>
        <dbReference type="ChEBI" id="CHEBI:18248"/>
    </ligandPart>
</feature>
<feature type="binding site" evidence="13">
    <location>
        <position position="189"/>
    </location>
    <ligand>
        <name>Ca(2+)</name>
        <dbReference type="ChEBI" id="CHEBI:29108"/>
        <label>2</label>
    </ligand>
</feature>
<dbReference type="InterPro" id="IPR002016">
    <property type="entry name" value="Haem_peroxidase"/>
</dbReference>
<keyword evidence="16" id="KW-0732">Signal</keyword>
<dbReference type="CDD" id="cd00693">
    <property type="entry name" value="secretory_peroxidase"/>
    <property type="match status" value="1"/>
</dbReference>
<protein>
    <recommendedName>
        <fullName evidence="3">peroxidase</fullName>
        <ecNumber evidence="3">1.11.1.7</ecNumber>
    </recommendedName>
</protein>
<keyword evidence="10 15" id="KW-1015">Disulfide bond</keyword>
<evidence type="ECO:0000256" key="11">
    <source>
        <dbReference type="PIRSR" id="PIRSR600823-1"/>
    </source>
</evidence>
<keyword evidence="9 13" id="KW-0408">Iron</keyword>
<dbReference type="OMA" id="QAFTAKG"/>
<dbReference type="FunFam" id="1.10.520.10:FF:000001">
    <property type="entry name" value="Peroxidase"/>
    <property type="match status" value="1"/>
</dbReference>
<dbReference type="PROSITE" id="PS00436">
    <property type="entry name" value="PEROXIDASE_2"/>
    <property type="match status" value="1"/>
</dbReference>
<feature type="disulfide bond" evidence="15">
    <location>
        <begin position="33"/>
        <end position="112"/>
    </location>
</feature>
<dbReference type="GO" id="GO:0140825">
    <property type="term" value="F:lactoperoxidase activity"/>
    <property type="evidence" value="ECO:0007669"/>
    <property type="project" value="UniProtKB-EC"/>
</dbReference>
<evidence type="ECO:0000256" key="5">
    <source>
        <dbReference type="ARBA" id="ARBA00022617"/>
    </source>
</evidence>
<dbReference type="InterPro" id="IPR010255">
    <property type="entry name" value="Haem_peroxidase_sf"/>
</dbReference>
<feature type="binding site" evidence="13">
    <location>
        <position position="86"/>
    </location>
    <ligand>
        <name>Ca(2+)</name>
        <dbReference type="ChEBI" id="CHEBI:29108"/>
        <label>1</label>
    </ligand>
</feature>
<evidence type="ECO:0000256" key="15">
    <source>
        <dbReference type="PIRSR" id="PIRSR600823-5"/>
    </source>
</evidence>
<evidence type="ECO:0000256" key="7">
    <source>
        <dbReference type="ARBA" id="ARBA00022837"/>
    </source>
</evidence>
<keyword evidence="8" id="KW-0560">Oxidoreductase</keyword>
<feature type="domain" description="Plant heme peroxidase family profile" evidence="17">
    <location>
        <begin position="23"/>
        <end position="240"/>
    </location>
</feature>
<name>A0A0J8BC45_BETVV</name>
<evidence type="ECO:0000313" key="19">
    <source>
        <dbReference type="Proteomes" id="UP000035740"/>
    </source>
</evidence>
<feature type="binding site" evidence="13">
    <location>
        <position position="74"/>
    </location>
    <ligand>
        <name>Ca(2+)</name>
        <dbReference type="ChEBI" id="CHEBI:29108"/>
        <label>1</label>
    </ligand>
</feature>
<feature type="binding site" evidence="13">
    <location>
        <position position="68"/>
    </location>
    <ligand>
        <name>Ca(2+)</name>
        <dbReference type="ChEBI" id="CHEBI:29108"/>
        <label>1</label>
    </ligand>
</feature>
<dbReference type="EC" id="1.11.1.7" evidence="3"/>
<dbReference type="Pfam" id="PF00141">
    <property type="entry name" value="peroxidase"/>
    <property type="match status" value="1"/>
</dbReference>
<dbReference type="AlphaFoldDB" id="A0A0J8BC45"/>
<dbReference type="GO" id="GO:0046872">
    <property type="term" value="F:metal ion binding"/>
    <property type="evidence" value="ECO:0007669"/>
    <property type="project" value="UniProtKB-KW"/>
</dbReference>
<evidence type="ECO:0000256" key="3">
    <source>
        <dbReference type="ARBA" id="ARBA00012313"/>
    </source>
</evidence>
<evidence type="ECO:0000313" key="18">
    <source>
        <dbReference type="EMBL" id="KMS97623.1"/>
    </source>
</evidence>
<dbReference type="GO" id="GO:0042744">
    <property type="term" value="P:hydrogen peroxide catabolic process"/>
    <property type="evidence" value="ECO:0007669"/>
    <property type="project" value="InterPro"/>
</dbReference>
<dbReference type="InterPro" id="IPR019794">
    <property type="entry name" value="Peroxidases_AS"/>
</dbReference>
<feature type="disulfide bond" evidence="15">
    <location>
        <begin position="195"/>
        <end position="227"/>
    </location>
</feature>
<feature type="chain" id="PRO_5005294619" description="peroxidase" evidence="16">
    <location>
        <begin position="23"/>
        <end position="240"/>
    </location>
</feature>
<reference evidence="18 19" key="1">
    <citation type="journal article" date="2014" name="Nature">
        <title>The genome of the recently domesticated crop plant sugar beet (Beta vulgaris).</title>
        <authorList>
            <person name="Dohm J.C."/>
            <person name="Minoche A.E."/>
            <person name="Holtgrawe D."/>
            <person name="Capella-Gutierrez S."/>
            <person name="Zakrzewski F."/>
            <person name="Tafer H."/>
            <person name="Rupp O."/>
            <person name="Sorensen T.R."/>
            <person name="Stracke R."/>
            <person name="Reinhardt R."/>
            <person name="Goesmann A."/>
            <person name="Kraft T."/>
            <person name="Schulz B."/>
            <person name="Stadler P.F."/>
            <person name="Schmidt T."/>
            <person name="Gabaldon T."/>
            <person name="Lehrach H."/>
            <person name="Weisshaar B."/>
            <person name="Himmelbauer H."/>
        </authorList>
    </citation>
    <scope>NUCLEOTIDE SEQUENCE [LARGE SCALE GENOMIC DNA]</scope>
    <source>
        <tissue evidence="18">Taproot</tissue>
    </source>
</reference>
<dbReference type="PANTHER" id="PTHR31235">
    <property type="entry name" value="PEROXIDASE 25-RELATED"/>
    <property type="match status" value="1"/>
</dbReference>
<dbReference type="PROSITE" id="PS50873">
    <property type="entry name" value="PEROXIDASE_4"/>
    <property type="match status" value="1"/>
</dbReference>
<feature type="binding site" evidence="13">
    <location>
        <position position="72"/>
    </location>
    <ligand>
        <name>Ca(2+)</name>
        <dbReference type="ChEBI" id="CHEBI:29108"/>
        <label>1</label>
    </ligand>
</feature>
<organism evidence="18 19">
    <name type="scientific">Beta vulgaris subsp. vulgaris</name>
    <name type="common">Beet</name>
    <dbReference type="NCBI Taxonomy" id="3555"/>
    <lineage>
        <taxon>Eukaryota</taxon>
        <taxon>Viridiplantae</taxon>
        <taxon>Streptophyta</taxon>
        <taxon>Embryophyta</taxon>
        <taxon>Tracheophyta</taxon>
        <taxon>Spermatophyta</taxon>
        <taxon>Magnoliopsida</taxon>
        <taxon>eudicotyledons</taxon>
        <taxon>Gunneridae</taxon>
        <taxon>Pentapetalae</taxon>
        <taxon>Caryophyllales</taxon>
        <taxon>Chenopodiaceae</taxon>
        <taxon>Betoideae</taxon>
        <taxon>Beta</taxon>
    </lineage>
</organism>
<evidence type="ECO:0000256" key="12">
    <source>
        <dbReference type="PIRSR" id="PIRSR600823-2"/>
    </source>
</evidence>
<feature type="active site" description="Proton acceptor" evidence="11">
    <location>
        <position position="64"/>
    </location>
</feature>
<dbReference type="GO" id="GO:0020037">
    <property type="term" value="F:heme binding"/>
    <property type="evidence" value="ECO:0007669"/>
    <property type="project" value="InterPro"/>
</dbReference>
<evidence type="ECO:0000256" key="10">
    <source>
        <dbReference type="ARBA" id="ARBA00023157"/>
    </source>
</evidence>
<keyword evidence="6 13" id="KW-0479">Metal-binding</keyword>
<evidence type="ECO:0000256" key="13">
    <source>
        <dbReference type="PIRSR" id="PIRSR600823-3"/>
    </source>
</evidence>
<evidence type="ECO:0000256" key="4">
    <source>
        <dbReference type="ARBA" id="ARBA00022559"/>
    </source>
</evidence>
<dbReference type="EMBL" id="KQ090302">
    <property type="protein sequence ID" value="KMS97623.1"/>
    <property type="molecule type" value="Genomic_DNA"/>
</dbReference>
<keyword evidence="4" id="KW-0575">Peroxidase</keyword>
<dbReference type="Gramene" id="KMS97623">
    <property type="protein sequence ID" value="KMS97623"/>
    <property type="gene ID" value="BVRB_5g125360"/>
</dbReference>
<dbReference type="Proteomes" id="UP000035740">
    <property type="component" value="Unassembled WGS sequence"/>
</dbReference>
<sequence>MKYIQFNILFVLALITLPSTLAKLRVGFYRRSCPEAESIVQQAVQKRFAADKSVTAALLRMHFHDCFVRGCDASILIDSTDDNQAEKAAGPNLTVREYSLIDQIKSMLEAACPQTVSCADIVTLATRDAVSLAGGPKYNVLTGRHDGLVSSASEVNLPGPASTVSEARQAFSARGLTINDMVVLLGGHTLGVSHCSFFKDRLSNFQGTGVPDSTMDQELVTNLKGMCGSNPNIIWIRLHS</sequence>
<accession>A0A0J8BC45</accession>
<dbReference type="Gene3D" id="1.10.520.10">
    <property type="match status" value="1"/>
</dbReference>
<evidence type="ECO:0000256" key="9">
    <source>
        <dbReference type="ARBA" id="ARBA00023004"/>
    </source>
</evidence>
<feature type="binding site" evidence="13">
    <location>
        <position position="65"/>
    </location>
    <ligand>
        <name>Ca(2+)</name>
        <dbReference type="ChEBI" id="CHEBI:29108"/>
        <label>1</label>
    </ligand>
</feature>
<keyword evidence="5" id="KW-0349">Heme</keyword>
<dbReference type="Gene3D" id="1.10.420.10">
    <property type="entry name" value="Peroxidase, domain 2"/>
    <property type="match status" value="1"/>
</dbReference>
<evidence type="ECO:0000256" key="14">
    <source>
        <dbReference type="PIRSR" id="PIRSR600823-4"/>
    </source>
</evidence>
<dbReference type="PRINTS" id="PR00461">
    <property type="entry name" value="PLPEROXIDASE"/>
</dbReference>
<dbReference type="GO" id="GO:0006979">
    <property type="term" value="P:response to oxidative stress"/>
    <property type="evidence" value="ECO:0007669"/>
    <property type="project" value="InterPro"/>
</dbReference>
<gene>
    <name evidence="18" type="ORF">BVRB_5g125360</name>
</gene>
<evidence type="ECO:0000256" key="16">
    <source>
        <dbReference type="SAM" id="SignalP"/>
    </source>
</evidence>
<evidence type="ECO:0000256" key="6">
    <source>
        <dbReference type="ARBA" id="ARBA00022723"/>
    </source>
</evidence>
<feature type="binding site" evidence="13">
    <location>
        <position position="70"/>
    </location>
    <ligand>
        <name>Ca(2+)</name>
        <dbReference type="ChEBI" id="CHEBI:29108"/>
        <label>1</label>
    </ligand>
</feature>
<comment type="cofactor">
    <cofactor evidence="13">
        <name>Ca(2+)</name>
        <dbReference type="ChEBI" id="CHEBI:29108"/>
    </cofactor>
    <text evidence="13">Binds 2 calcium ions per subunit.</text>
</comment>
<dbReference type="InterPro" id="IPR000823">
    <property type="entry name" value="Peroxidase_pln"/>
</dbReference>
<dbReference type="PRINTS" id="PR00458">
    <property type="entry name" value="PEROXIDASE"/>
</dbReference>
<keyword evidence="7 13" id="KW-0106">Calcium</keyword>
<dbReference type="InterPro" id="IPR019793">
    <property type="entry name" value="Peroxidases_heam-ligand_BS"/>
</dbReference>
<comment type="cofactor">
    <cofactor evidence="13">
        <name>heme b</name>
        <dbReference type="ChEBI" id="CHEBI:60344"/>
    </cofactor>
    <text evidence="13">Binds 1 heme b (iron(II)-protoporphyrin IX) group per subunit.</text>
</comment>
<evidence type="ECO:0000259" key="17">
    <source>
        <dbReference type="PROSITE" id="PS50873"/>
    </source>
</evidence>
<comment type="catalytic activity">
    <reaction evidence="1">
        <text>2 a phenolic donor + H2O2 = 2 a phenolic radical donor + 2 H2O</text>
        <dbReference type="Rhea" id="RHEA:56136"/>
        <dbReference type="ChEBI" id="CHEBI:15377"/>
        <dbReference type="ChEBI" id="CHEBI:16240"/>
        <dbReference type="ChEBI" id="CHEBI:139520"/>
        <dbReference type="ChEBI" id="CHEBI:139521"/>
        <dbReference type="EC" id="1.11.1.7"/>
    </reaction>
</comment>
<evidence type="ECO:0000256" key="2">
    <source>
        <dbReference type="ARBA" id="ARBA00006873"/>
    </source>
</evidence>
<comment type="similarity">
    <text evidence="2">Belongs to the peroxidase family. Ascorbate peroxidase subfamily.</text>
</comment>
<evidence type="ECO:0000256" key="1">
    <source>
        <dbReference type="ARBA" id="ARBA00000189"/>
    </source>
</evidence>
<dbReference type="PROSITE" id="PS00435">
    <property type="entry name" value="PEROXIDASE_1"/>
    <property type="match status" value="1"/>
</dbReference>
<evidence type="ECO:0000256" key="8">
    <source>
        <dbReference type="ARBA" id="ARBA00023002"/>
    </source>
</evidence>
<feature type="signal peptide" evidence="16">
    <location>
        <begin position="1"/>
        <end position="22"/>
    </location>
</feature>
<feature type="binding site" evidence="12">
    <location>
        <position position="158"/>
    </location>
    <ligand>
        <name>substrate</name>
    </ligand>
</feature>
<dbReference type="SUPFAM" id="SSF48113">
    <property type="entry name" value="Heme-dependent peroxidases"/>
    <property type="match status" value="1"/>
</dbReference>
<dbReference type="eggNOG" id="ENOG502QPI1">
    <property type="taxonomic scope" value="Eukaryota"/>
</dbReference>
<feature type="disulfide bond" evidence="15">
    <location>
        <begin position="66"/>
        <end position="71"/>
    </location>
</feature>
<keyword evidence="19" id="KW-1185">Reference proteome</keyword>
<feature type="site" description="Transition state stabilizer" evidence="14">
    <location>
        <position position="60"/>
    </location>
</feature>